<dbReference type="Proteomes" id="UP000190648">
    <property type="component" value="Unassembled WGS sequence"/>
</dbReference>
<dbReference type="AlphaFoldDB" id="A0A1V4KPG0"/>
<gene>
    <name evidence="2" type="ORF">AV530_011455</name>
</gene>
<evidence type="ECO:0000256" key="1">
    <source>
        <dbReference type="SAM" id="MobiDB-lite"/>
    </source>
</evidence>
<evidence type="ECO:0000313" key="2">
    <source>
        <dbReference type="EMBL" id="OPJ86319.1"/>
    </source>
</evidence>
<accession>A0A1V4KPG0</accession>
<feature type="region of interest" description="Disordered" evidence="1">
    <location>
        <begin position="1"/>
        <end position="28"/>
    </location>
</feature>
<protein>
    <submittedName>
        <fullName evidence="2">Uncharacterized protein</fullName>
    </submittedName>
</protein>
<name>A0A1V4KPG0_PATFA</name>
<dbReference type="EMBL" id="LSYS01002427">
    <property type="protein sequence ID" value="OPJ86319.1"/>
    <property type="molecule type" value="Genomic_DNA"/>
</dbReference>
<reference evidence="2 3" key="1">
    <citation type="submission" date="2016-02" db="EMBL/GenBank/DDBJ databases">
        <title>Band-tailed pigeon sequencing and assembly.</title>
        <authorList>
            <person name="Soares A.E."/>
            <person name="Novak B.J."/>
            <person name="Rice E.S."/>
            <person name="O'Connell B."/>
            <person name="Chang D."/>
            <person name="Weber S."/>
            <person name="Shapiro B."/>
        </authorList>
    </citation>
    <scope>NUCLEOTIDE SEQUENCE [LARGE SCALE GENOMIC DNA]</scope>
    <source>
        <strain evidence="2">BTP2013</strain>
        <tissue evidence="2">Blood</tissue>
    </source>
</reference>
<sequence length="111" mass="12147">MPTADPRPLGAPFPPFRKGKKARRGTAGEEAGFLRSQLLEGLPLFNAAVESIRCYVVDFTAAECTVYTLQTPRDRQLKKCSLISWKPIIGFEWVPGEAEEDGAGGHCKPKA</sequence>
<organism evidence="2 3">
    <name type="scientific">Patagioenas fasciata monilis</name>
    <dbReference type="NCBI Taxonomy" id="372326"/>
    <lineage>
        <taxon>Eukaryota</taxon>
        <taxon>Metazoa</taxon>
        <taxon>Chordata</taxon>
        <taxon>Craniata</taxon>
        <taxon>Vertebrata</taxon>
        <taxon>Euteleostomi</taxon>
        <taxon>Archelosauria</taxon>
        <taxon>Archosauria</taxon>
        <taxon>Dinosauria</taxon>
        <taxon>Saurischia</taxon>
        <taxon>Theropoda</taxon>
        <taxon>Coelurosauria</taxon>
        <taxon>Aves</taxon>
        <taxon>Neognathae</taxon>
        <taxon>Neoaves</taxon>
        <taxon>Columbimorphae</taxon>
        <taxon>Columbiformes</taxon>
        <taxon>Columbidae</taxon>
        <taxon>Patagioenas</taxon>
    </lineage>
</organism>
<evidence type="ECO:0000313" key="3">
    <source>
        <dbReference type="Proteomes" id="UP000190648"/>
    </source>
</evidence>
<comment type="caution">
    <text evidence="2">The sequence shown here is derived from an EMBL/GenBank/DDBJ whole genome shotgun (WGS) entry which is preliminary data.</text>
</comment>
<keyword evidence="3" id="KW-1185">Reference proteome</keyword>
<proteinExistence type="predicted"/>